<feature type="compositionally biased region" description="Low complexity" evidence="1">
    <location>
        <begin position="138"/>
        <end position="153"/>
    </location>
</feature>
<keyword evidence="3" id="KW-1185">Reference proteome</keyword>
<feature type="region of interest" description="Disordered" evidence="1">
    <location>
        <begin position="1"/>
        <end position="43"/>
    </location>
</feature>
<evidence type="ECO:0000256" key="1">
    <source>
        <dbReference type="SAM" id="MobiDB-lite"/>
    </source>
</evidence>
<protein>
    <submittedName>
        <fullName evidence="2">Uncharacterized protein</fullName>
    </submittedName>
</protein>
<organism evidence="2 3">
    <name type="scientific">Portunus trituberculatus</name>
    <name type="common">Swimming crab</name>
    <name type="synonym">Neptunus trituberculatus</name>
    <dbReference type="NCBI Taxonomy" id="210409"/>
    <lineage>
        <taxon>Eukaryota</taxon>
        <taxon>Metazoa</taxon>
        <taxon>Ecdysozoa</taxon>
        <taxon>Arthropoda</taxon>
        <taxon>Crustacea</taxon>
        <taxon>Multicrustacea</taxon>
        <taxon>Malacostraca</taxon>
        <taxon>Eumalacostraca</taxon>
        <taxon>Eucarida</taxon>
        <taxon>Decapoda</taxon>
        <taxon>Pleocyemata</taxon>
        <taxon>Brachyura</taxon>
        <taxon>Eubrachyura</taxon>
        <taxon>Portunoidea</taxon>
        <taxon>Portunidae</taxon>
        <taxon>Portuninae</taxon>
        <taxon>Portunus</taxon>
    </lineage>
</organism>
<evidence type="ECO:0000313" key="2">
    <source>
        <dbReference type="EMBL" id="MPC20985.1"/>
    </source>
</evidence>
<evidence type="ECO:0000313" key="3">
    <source>
        <dbReference type="Proteomes" id="UP000324222"/>
    </source>
</evidence>
<dbReference type="Proteomes" id="UP000324222">
    <property type="component" value="Unassembled WGS sequence"/>
</dbReference>
<reference evidence="2 3" key="1">
    <citation type="submission" date="2019-05" db="EMBL/GenBank/DDBJ databases">
        <title>Another draft genome of Portunus trituberculatus and its Hox gene families provides insights of decapod evolution.</title>
        <authorList>
            <person name="Jeong J.-H."/>
            <person name="Song I."/>
            <person name="Kim S."/>
            <person name="Choi T."/>
            <person name="Kim D."/>
            <person name="Ryu S."/>
            <person name="Kim W."/>
        </authorList>
    </citation>
    <scope>NUCLEOTIDE SEQUENCE [LARGE SCALE GENOMIC DNA]</scope>
    <source>
        <tissue evidence="2">Muscle</tissue>
    </source>
</reference>
<feature type="compositionally biased region" description="Basic and acidic residues" evidence="1">
    <location>
        <begin position="1"/>
        <end position="17"/>
    </location>
</feature>
<sequence length="153" mass="16744">MRQKSGNDDVMSRKPSEPTEGTVTPAPSHPHLPVPSLTTHAPPRYLSPQVATLTLTYSSSFTLSPSSPTLLPSIRAFLISPQHRPFLLLTYTFPPRTQHAVNSPEHSPYSPLTLRLLPSVTPLPSQSFTTSPPLTNISHHLSLPPSLTSSRHF</sequence>
<gene>
    <name evidence="2" type="ORF">E2C01_013957</name>
</gene>
<proteinExistence type="predicted"/>
<comment type="caution">
    <text evidence="2">The sequence shown here is derived from an EMBL/GenBank/DDBJ whole genome shotgun (WGS) entry which is preliminary data.</text>
</comment>
<feature type="region of interest" description="Disordered" evidence="1">
    <location>
        <begin position="128"/>
        <end position="153"/>
    </location>
</feature>
<name>A0A5B7DIM6_PORTR</name>
<feature type="compositionally biased region" description="Polar residues" evidence="1">
    <location>
        <begin position="128"/>
        <end position="137"/>
    </location>
</feature>
<dbReference type="AlphaFoldDB" id="A0A5B7DIM6"/>
<dbReference type="EMBL" id="VSRR010000932">
    <property type="protein sequence ID" value="MPC20985.1"/>
    <property type="molecule type" value="Genomic_DNA"/>
</dbReference>
<accession>A0A5B7DIM6</accession>